<dbReference type="GO" id="GO:0000166">
    <property type="term" value="F:nucleotide binding"/>
    <property type="evidence" value="ECO:0007669"/>
    <property type="project" value="UniProtKB-KW"/>
</dbReference>
<dbReference type="Proteomes" id="UP000076722">
    <property type="component" value="Unassembled WGS sequence"/>
</dbReference>
<keyword evidence="10" id="KW-1185">Reference proteome</keyword>
<dbReference type="OrthoDB" id="5853397at2759"/>
<dbReference type="AlphaFoldDB" id="A0A164TVI9"/>
<dbReference type="GO" id="GO:0034353">
    <property type="term" value="F:mRNA 5'-diphosphatase activity"/>
    <property type="evidence" value="ECO:0007669"/>
    <property type="project" value="TreeGrafter"/>
</dbReference>
<dbReference type="GO" id="GO:0110155">
    <property type="term" value="P:NAD-cap decapping"/>
    <property type="evidence" value="ECO:0007669"/>
    <property type="project" value="TreeGrafter"/>
</dbReference>
<organism evidence="9 10">
    <name type="scientific">Sistotremastrum niveocremeum HHB9708</name>
    <dbReference type="NCBI Taxonomy" id="1314777"/>
    <lineage>
        <taxon>Eukaryota</taxon>
        <taxon>Fungi</taxon>
        <taxon>Dikarya</taxon>
        <taxon>Basidiomycota</taxon>
        <taxon>Agaricomycotina</taxon>
        <taxon>Agaricomycetes</taxon>
        <taxon>Sistotremastrales</taxon>
        <taxon>Sistotremastraceae</taxon>
        <taxon>Sertulicium</taxon>
        <taxon>Sertulicium niveocremeum</taxon>
    </lineage>
</organism>
<keyword evidence="6" id="KW-0547">Nucleotide-binding</keyword>
<evidence type="ECO:0000256" key="6">
    <source>
        <dbReference type="RuleBase" id="RU367113"/>
    </source>
</evidence>
<evidence type="ECO:0000259" key="8">
    <source>
        <dbReference type="Pfam" id="PF08652"/>
    </source>
</evidence>
<keyword evidence="6" id="KW-0479">Metal-binding</keyword>
<feature type="domain" description="RAI1-like" evidence="8">
    <location>
        <begin position="149"/>
        <end position="510"/>
    </location>
</feature>
<dbReference type="GO" id="GO:0046872">
    <property type="term" value="F:metal ion binding"/>
    <property type="evidence" value="ECO:0007669"/>
    <property type="project" value="UniProtKB-KW"/>
</dbReference>
<sequence length="524" mass="58436">MDKSSKRTITQLLNESAEESSASNGEGEAAVGSNGPSAPTAPSSADKDGDPWQEGSSSSANSRPRAKVARTRQNSPTAFRTASRSPVLMTVNAPSGSTPNAITIQTLPLSIIHIPRSSRPSSPVQMRTPIPAPAPAAPPLVQGPPPPFQKPHQLVAFSYTPAREQVFDNSSLRYFIEPPRNADLGYGIQRWIRKPEERARLDGLLVACLRKEVKAERKRADFITWRGIMTKIFTAPYEQREGWDLNVMCVNGTIYLEEHVSDRQLDLKQDLAPDHLRMTYYGYAFESYCTRSEPPLKQNGDGNTPAPSKPGWGGDVDTNVQWCSVVKTKLGDLRLILGGEVDCVRDTYVGQPDTFVELKTSAEIRSTYKGDKRKFELKLLKFYTQSFLLGVPEIVVGFRSPEGRLTQYLPFQTSRLPKLVRESTKQWEPGTCVQWAHETLQFLKRTVGTATGTVTRAGSPGDYESRARNVWRLRFEPGFGLKLWLLHESEVKSQVEVGEQERVGFLPKSYFEEMLASMAKKEVV</sequence>
<comment type="catalytic activity">
    <reaction evidence="5">
        <text>a 5'-end NAD(+)-phospho-ribonucleoside in mRNA + H2O = a 5'-end phospho-ribonucleoside in mRNA + NAD(+) + H(+)</text>
        <dbReference type="Rhea" id="RHEA:60880"/>
        <dbReference type="Rhea" id="RHEA-COMP:15692"/>
        <dbReference type="Rhea" id="RHEA-COMP:15698"/>
        <dbReference type="ChEBI" id="CHEBI:15377"/>
        <dbReference type="ChEBI" id="CHEBI:15378"/>
        <dbReference type="ChEBI" id="CHEBI:57540"/>
        <dbReference type="ChEBI" id="CHEBI:138282"/>
        <dbReference type="ChEBI" id="CHEBI:144029"/>
    </reaction>
    <physiologicalReaction direction="left-to-right" evidence="5">
        <dbReference type="Rhea" id="RHEA:60881"/>
    </physiologicalReaction>
</comment>
<dbReference type="GO" id="GO:0004518">
    <property type="term" value="F:nuclease activity"/>
    <property type="evidence" value="ECO:0007669"/>
    <property type="project" value="UniProtKB-KW"/>
</dbReference>
<comment type="catalytic activity">
    <reaction evidence="3">
        <text>a 5'-end (N(7)-methyl 5'-triphosphoguanosine)-ribonucleoside-ribonucleotide in mRNA + H2O = a (N(7)-methyl 5'-triphosphoguanosine)-nucleoside + a 5'-end phospho-ribonucleoside in mRNA + H(+)</text>
        <dbReference type="Rhea" id="RHEA:66928"/>
        <dbReference type="Rhea" id="RHEA-COMP:15692"/>
        <dbReference type="Rhea" id="RHEA-COMP:17313"/>
        <dbReference type="ChEBI" id="CHEBI:15377"/>
        <dbReference type="ChEBI" id="CHEBI:15378"/>
        <dbReference type="ChEBI" id="CHEBI:138282"/>
        <dbReference type="ChEBI" id="CHEBI:172876"/>
        <dbReference type="ChEBI" id="CHEBI:172877"/>
    </reaction>
    <physiologicalReaction direction="left-to-right" evidence="3">
        <dbReference type="Rhea" id="RHEA:66929"/>
    </physiologicalReaction>
</comment>
<keyword evidence="6" id="KW-0378">Hydrolase</keyword>
<comment type="function">
    <text evidence="6">Decapping enzyme for NAD-capped RNAs: specifically hydrolyzes the nicotinamide adenine dinucleotide (NAD) cap from a subset of RNAs by removing the entire NAD moiety from the 5'-end of an NAD-capped RNA.</text>
</comment>
<keyword evidence="6" id="KW-0539">Nucleus</keyword>
<dbReference type="PANTHER" id="PTHR12395:SF9">
    <property type="entry name" value="DECAPPING AND EXORIBONUCLEASE PROTEIN"/>
    <property type="match status" value="1"/>
</dbReference>
<dbReference type="GO" id="GO:0005829">
    <property type="term" value="C:cytosol"/>
    <property type="evidence" value="ECO:0007669"/>
    <property type="project" value="TreeGrafter"/>
</dbReference>
<dbReference type="InterPro" id="IPR039039">
    <property type="entry name" value="RAI1-like_fam"/>
</dbReference>
<comment type="subcellular location">
    <subcellularLocation>
        <location evidence="6">Nucleus</location>
    </subcellularLocation>
</comment>
<feature type="region of interest" description="Disordered" evidence="7">
    <location>
        <begin position="294"/>
        <end position="313"/>
    </location>
</feature>
<accession>A0A164TVI9</accession>
<dbReference type="STRING" id="1314777.A0A164TVI9"/>
<reference evidence="9 10" key="1">
    <citation type="journal article" date="2016" name="Mol. Biol. Evol.">
        <title>Comparative Genomics of Early-Diverging Mushroom-Forming Fungi Provides Insights into the Origins of Lignocellulose Decay Capabilities.</title>
        <authorList>
            <person name="Nagy L.G."/>
            <person name="Riley R."/>
            <person name="Tritt A."/>
            <person name="Adam C."/>
            <person name="Daum C."/>
            <person name="Floudas D."/>
            <person name="Sun H."/>
            <person name="Yadav J.S."/>
            <person name="Pangilinan J."/>
            <person name="Larsson K.H."/>
            <person name="Matsuura K."/>
            <person name="Barry K."/>
            <person name="Labutti K."/>
            <person name="Kuo R."/>
            <person name="Ohm R.A."/>
            <person name="Bhattacharya S.S."/>
            <person name="Shirouzu T."/>
            <person name="Yoshinaga Y."/>
            <person name="Martin F.M."/>
            <person name="Grigoriev I.V."/>
            <person name="Hibbett D.S."/>
        </authorList>
    </citation>
    <scope>NUCLEOTIDE SEQUENCE [LARGE SCALE GENOMIC DNA]</scope>
    <source>
        <strain evidence="9 10">HHB9708</strain>
    </source>
</reference>
<evidence type="ECO:0000256" key="5">
    <source>
        <dbReference type="ARBA" id="ARBA00048124"/>
    </source>
</evidence>
<gene>
    <name evidence="9" type="ORF">SISNIDRAFT_455258</name>
</gene>
<dbReference type="GO" id="GO:0005634">
    <property type="term" value="C:nucleus"/>
    <property type="evidence" value="ECO:0007669"/>
    <property type="project" value="UniProtKB-SubCell"/>
</dbReference>
<evidence type="ECO:0000256" key="7">
    <source>
        <dbReference type="SAM" id="MobiDB-lite"/>
    </source>
</evidence>
<keyword evidence="6" id="KW-0694">RNA-binding</keyword>
<dbReference type="PANTHER" id="PTHR12395">
    <property type="entry name" value="DOM-3 RELATED"/>
    <property type="match status" value="1"/>
</dbReference>
<comment type="catalytic activity">
    <reaction evidence="4">
        <text>a 5'-end triphospho-ribonucleoside in mRNA + H2O = a 5'-end phospho-ribonucleoside in mRNA + diphosphate + H(+)</text>
        <dbReference type="Rhea" id="RHEA:78683"/>
        <dbReference type="Rhea" id="RHEA-COMP:15692"/>
        <dbReference type="Rhea" id="RHEA-COMP:17164"/>
        <dbReference type="ChEBI" id="CHEBI:15377"/>
        <dbReference type="ChEBI" id="CHEBI:15378"/>
        <dbReference type="ChEBI" id="CHEBI:33019"/>
        <dbReference type="ChEBI" id="CHEBI:138282"/>
        <dbReference type="ChEBI" id="CHEBI:167618"/>
    </reaction>
    <physiologicalReaction direction="left-to-right" evidence="4">
        <dbReference type="Rhea" id="RHEA:78684"/>
    </physiologicalReaction>
</comment>
<dbReference type="InterPro" id="IPR013961">
    <property type="entry name" value="RAI1"/>
</dbReference>
<evidence type="ECO:0000256" key="2">
    <source>
        <dbReference type="ARBA" id="ARBA00006562"/>
    </source>
</evidence>
<name>A0A164TVI9_9AGAM</name>
<evidence type="ECO:0000256" key="1">
    <source>
        <dbReference type="ARBA" id="ARBA00001968"/>
    </source>
</evidence>
<feature type="compositionally biased region" description="Polar residues" evidence="7">
    <location>
        <begin position="34"/>
        <end position="43"/>
    </location>
</feature>
<feature type="compositionally biased region" description="Polar residues" evidence="7">
    <location>
        <begin position="71"/>
        <end position="83"/>
    </location>
</feature>
<dbReference type="EMBL" id="KV419409">
    <property type="protein sequence ID" value="KZS92670.1"/>
    <property type="molecule type" value="Genomic_DNA"/>
</dbReference>
<evidence type="ECO:0000256" key="3">
    <source>
        <dbReference type="ARBA" id="ARBA00044676"/>
    </source>
</evidence>
<proteinExistence type="inferred from homology"/>
<protein>
    <recommendedName>
        <fullName evidence="6">Decapping nuclease</fullName>
        <ecNumber evidence="6">3.6.1.-</ecNumber>
    </recommendedName>
</protein>
<dbReference type="GO" id="GO:0000956">
    <property type="term" value="P:nuclear-transcribed mRNA catabolic process"/>
    <property type="evidence" value="ECO:0007669"/>
    <property type="project" value="TreeGrafter"/>
</dbReference>
<feature type="compositionally biased region" description="Low complexity" evidence="7">
    <location>
        <begin position="19"/>
        <end position="30"/>
    </location>
</feature>
<dbReference type="EC" id="3.6.1.-" evidence="6"/>
<dbReference type="Pfam" id="PF08652">
    <property type="entry name" value="RAI1"/>
    <property type="match status" value="1"/>
</dbReference>
<feature type="region of interest" description="Disordered" evidence="7">
    <location>
        <begin position="1"/>
        <end position="83"/>
    </location>
</feature>
<evidence type="ECO:0000313" key="9">
    <source>
        <dbReference type="EMBL" id="KZS92670.1"/>
    </source>
</evidence>
<evidence type="ECO:0000256" key="4">
    <source>
        <dbReference type="ARBA" id="ARBA00044692"/>
    </source>
</evidence>
<comment type="cofactor">
    <cofactor evidence="1 6">
        <name>a divalent metal cation</name>
        <dbReference type="ChEBI" id="CHEBI:60240"/>
    </cofactor>
</comment>
<comment type="similarity">
    <text evidence="2 6">Belongs to the DXO/Dom3Z family.</text>
</comment>
<keyword evidence="6" id="KW-0540">Nuclease</keyword>
<evidence type="ECO:0000313" key="10">
    <source>
        <dbReference type="Proteomes" id="UP000076722"/>
    </source>
</evidence>
<dbReference type="GO" id="GO:0003723">
    <property type="term" value="F:RNA binding"/>
    <property type="evidence" value="ECO:0007669"/>
    <property type="project" value="UniProtKB-KW"/>
</dbReference>